<dbReference type="OrthoDB" id="773318at2"/>
<evidence type="ECO:0000313" key="1">
    <source>
        <dbReference type="EMBL" id="SFH46356.1"/>
    </source>
</evidence>
<keyword evidence="2" id="KW-1185">Reference proteome</keyword>
<gene>
    <name evidence="1" type="ORF">SAMN04489864_11381</name>
</gene>
<sequence length="65" mass="7461">MYYPDVEKSRITPQKAVEILKAHGTEMTEEEAASALEFIKKLIKMAIKQQILLAEKQIEEARKSL</sequence>
<reference evidence="1 2" key="1">
    <citation type="submission" date="2016-10" db="EMBL/GenBank/DDBJ databases">
        <authorList>
            <person name="de Groot N.N."/>
        </authorList>
    </citation>
    <scope>NUCLEOTIDE SEQUENCE [LARGE SCALE GENOMIC DNA]</scope>
    <source>
        <strain evidence="1 2">DSM 18684</strain>
    </source>
</reference>
<proteinExistence type="predicted"/>
<evidence type="ECO:0000313" key="2">
    <source>
        <dbReference type="Proteomes" id="UP000199666"/>
    </source>
</evidence>
<dbReference type="Proteomes" id="UP000199666">
    <property type="component" value="Unassembled WGS sequence"/>
</dbReference>
<accession>A0A1I3A915</accession>
<dbReference type="STRING" id="414048.SAMN04489864_11381"/>
<dbReference type="EMBL" id="FOPP01000013">
    <property type="protein sequence ID" value="SFH46356.1"/>
    <property type="molecule type" value="Genomic_DNA"/>
</dbReference>
<dbReference type="RefSeq" id="WP_090997606.1">
    <property type="nucleotide sequence ID" value="NZ_FOPP01000013.1"/>
</dbReference>
<protein>
    <submittedName>
        <fullName evidence="1">Uncharacterized protein</fullName>
    </submittedName>
</protein>
<dbReference type="AlphaFoldDB" id="A0A1I3A915"/>
<organism evidence="1 2">
    <name type="scientific">Pedobacter insulae</name>
    <dbReference type="NCBI Taxonomy" id="414048"/>
    <lineage>
        <taxon>Bacteria</taxon>
        <taxon>Pseudomonadati</taxon>
        <taxon>Bacteroidota</taxon>
        <taxon>Sphingobacteriia</taxon>
        <taxon>Sphingobacteriales</taxon>
        <taxon>Sphingobacteriaceae</taxon>
        <taxon>Pedobacter</taxon>
    </lineage>
</organism>
<name>A0A1I3A915_9SPHI</name>